<keyword evidence="2" id="KW-1133">Transmembrane helix</keyword>
<feature type="compositionally biased region" description="Low complexity" evidence="1">
    <location>
        <begin position="580"/>
        <end position="589"/>
    </location>
</feature>
<feature type="region of interest" description="Disordered" evidence="1">
    <location>
        <begin position="449"/>
        <end position="486"/>
    </location>
</feature>
<feature type="compositionally biased region" description="Basic and acidic residues" evidence="1">
    <location>
        <begin position="544"/>
        <end position="579"/>
    </location>
</feature>
<feature type="compositionally biased region" description="Basic and acidic residues" evidence="1">
    <location>
        <begin position="511"/>
        <end position="520"/>
    </location>
</feature>
<organism evidence="3 4">
    <name type="scientific">Cannabis sativa</name>
    <name type="common">Hemp</name>
    <name type="synonym">Marijuana</name>
    <dbReference type="NCBI Taxonomy" id="3483"/>
    <lineage>
        <taxon>Eukaryota</taxon>
        <taxon>Viridiplantae</taxon>
        <taxon>Streptophyta</taxon>
        <taxon>Embryophyta</taxon>
        <taxon>Tracheophyta</taxon>
        <taxon>Spermatophyta</taxon>
        <taxon>Magnoliopsida</taxon>
        <taxon>eudicotyledons</taxon>
        <taxon>Gunneridae</taxon>
        <taxon>Pentapetalae</taxon>
        <taxon>rosids</taxon>
        <taxon>fabids</taxon>
        <taxon>Rosales</taxon>
        <taxon>Cannabaceae</taxon>
        <taxon>Cannabis</taxon>
    </lineage>
</organism>
<dbReference type="EnsemblPlants" id="evm.model.07.1854">
    <property type="protein sequence ID" value="cds.evm.model.07.1854"/>
    <property type="gene ID" value="evm.TU.07.1854"/>
</dbReference>
<evidence type="ECO:0000313" key="4">
    <source>
        <dbReference type="Proteomes" id="UP000596661"/>
    </source>
</evidence>
<dbReference type="Gramene" id="evm.model.07.1854">
    <property type="protein sequence ID" value="cds.evm.model.07.1854"/>
    <property type="gene ID" value="evm.TU.07.1854"/>
</dbReference>
<sequence>MGSLMEIGVRMRKLAIVSIKACFRSVKYHPFLVGMVLFLMFMYRSFPFLFSLFLSASPVLVCTAILLGTLLSFGQSNIPEIEIEKEEKLTHDVGSLRAVGVSGNGTIVVDKDESFIIERYVEDDREGVGVGVKSFDDERVRVELETDVDSLDRVPLIDESSREIHSEIKGEIEEEDEREFVDFQFEMKKETFEEELRVEGGLSDEKGVENEYSLVQDLGDEILLKEFAKSLEESLSAHKEDHLELESSSPGGGGDDDDKADEETTQAPLISHDESDGASEDSHHSGDKDDEKNLMDLGTSELERNQRLENLIARRRARKSFRLLAEKNLIDLDSVDLPFNVAPISTARQNPFDAPFDSYDHMGLPPIPGSAPSILLPRRNPFDLPYDSSEEKPDLKGDNFEQEFLPFHQKDMFRRYESFSMGPSGLGNSRQEKQNIKWKPVFVPERMASEGTSYHPSFQRQSSELSESKLSSVPDTDSVSSLADADEKRLIIEHDFSKEELLSTIYQASDLLERGSRSSEDVESVDMAQASQRDIQHDDDEAKDDLGEVEDHHEMDSNVSERGEAAAHVEPEQVGREDYSSGSSLSSLSEVDEPITDMKNEDDSPSFGVISAEPSLEENQNKDPVYDISPPTAERLLSLSSVSSDLQVEMSEVINPPTSVENVVLFESRESPVCEEMDSYSPKVDAGDEIPLDSGEVLASSGEPEVINEERQIPHEHDNAFLSNRDVEIPIAVLQDEDVKLDTTVALSDQISLEDLVATPQLEHQSSTVAEQASVCSNLSSLESESFVEQPVVQEEMVHLDQDQIQLDFSSERSLVEEETFKDEVIQHVIEQSSMIHPCSSENDHKLDHPTQEEEITQVEQDQLHSSSADANNAGQVKDFDVMVASSKTDYEDTASVEKSPSELETQQPVDEECAGGDHGIIDEPAVIVEKTNEEDSSVEDKVSTNLPSETSDSAAIPADILEYKPFSSEIDLKNGILDGTDNDNNTRLLVEEYVKEEVDEIKDIDEELLSELDTVGDFSVKEFDEPPLPTKLMLEQANVGNTSPELIETSPVLPVLEARSLDDIDLAFKQLHEGADVEEVILPSVIEEQKIMEELKSSVETTSELEVVEARSLDDIHTALKQVSESSPGENKSETASNEQVIEARSLDDIQASVELPPTPLNSENKSAEVGVNEASSLEIASNVQVVEARSLDDIHMASDELPATPLNSENKSAEVGVNQATSLETASNVQVIEARSLDDIHMASDELPATPSILRINQLKLDEFLETASNDQVIEARSLDDIHMASNELPTPTPSNSENKSAEVGVNESSSLETASNVQVIEARSSDDIHMASDELPTPTPSNSENILAEVGVNESSSLETASNVQVVEPRSLDDIHTALKPVSESSSDELPTPLHSENKSAEVVSSSTEMEPDNVATGVKEGSSNAADEPKHESSVSADEPPNAMTDETKDKSIPHVEILIL</sequence>
<feature type="compositionally biased region" description="Polar residues" evidence="1">
    <location>
        <begin position="1290"/>
        <end position="1301"/>
    </location>
</feature>
<reference evidence="3" key="1">
    <citation type="submission" date="2018-11" db="EMBL/GenBank/DDBJ databases">
        <authorList>
            <person name="Grassa J C."/>
        </authorList>
    </citation>
    <scope>NUCLEOTIDE SEQUENCE [LARGE SCALE GENOMIC DNA]</scope>
</reference>
<feature type="transmembrane region" description="Helical" evidence="2">
    <location>
        <begin position="21"/>
        <end position="43"/>
    </location>
</feature>
<reference evidence="3" key="2">
    <citation type="submission" date="2021-03" db="UniProtKB">
        <authorList>
            <consortium name="EnsemblPlants"/>
        </authorList>
    </citation>
    <scope>IDENTIFICATION</scope>
</reference>
<feature type="compositionally biased region" description="Polar residues" evidence="1">
    <location>
        <begin position="450"/>
        <end position="461"/>
    </location>
</feature>
<keyword evidence="4" id="KW-1185">Reference proteome</keyword>
<feature type="region of interest" description="Disordered" evidence="1">
    <location>
        <begin position="235"/>
        <end position="301"/>
    </location>
</feature>
<feature type="compositionally biased region" description="Polar residues" evidence="1">
    <location>
        <begin position="858"/>
        <end position="875"/>
    </location>
</feature>
<name>A0A803Q438_CANSA</name>
<feature type="compositionally biased region" description="Polar residues" evidence="1">
    <location>
        <begin position="1309"/>
        <end position="1318"/>
    </location>
</feature>
<accession>A0A803Q438</accession>
<feature type="compositionally biased region" description="Low complexity" evidence="1">
    <location>
        <begin position="462"/>
        <end position="472"/>
    </location>
</feature>
<feature type="compositionally biased region" description="Polar residues" evidence="1">
    <location>
        <begin position="897"/>
        <end position="909"/>
    </location>
</feature>
<feature type="compositionally biased region" description="Basic and acidic residues" evidence="1">
    <location>
        <begin position="235"/>
        <end position="245"/>
    </location>
</feature>
<evidence type="ECO:0000313" key="3">
    <source>
        <dbReference type="EnsemblPlants" id="cds.evm.model.07.1854"/>
    </source>
</evidence>
<feature type="region of interest" description="Disordered" evidence="1">
    <location>
        <begin position="1287"/>
        <end position="1318"/>
    </location>
</feature>
<dbReference type="OMA" id="IHMASDE"/>
<feature type="region of interest" description="Disordered" evidence="1">
    <location>
        <begin position="889"/>
        <end position="919"/>
    </location>
</feature>
<evidence type="ECO:0000256" key="2">
    <source>
        <dbReference type="SAM" id="Phobius"/>
    </source>
</evidence>
<feature type="region of interest" description="Disordered" evidence="1">
    <location>
        <begin position="370"/>
        <end position="399"/>
    </location>
</feature>
<evidence type="ECO:0000256" key="1">
    <source>
        <dbReference type="SAM" id="MobiDB-lite"/>
    </source>
</evidence>
<protein>
    <submittedName>
        <fullName evidence="3">Uncharacterized protein</fullName>
    </submittedName>
</protein>
<feature type="compositionally biased region" description="Basic and acidic residues" evidence="1">
    <location>
        <begin position="389"/>
        <end position="399"/>
    </location>
</feature>
<feature type="region of interest" description="Disordered" evidence="1">
    <location>
        <begin position="853"/>
        <end position="877"/>
    </location>
</feature>
<proteinExistence type="predicted"/>
<dbReference type="EMBL" id="UZAU01000675">
    <property type="status" value="NOT_ANNOTATED_CDS"/>
    <property type="molecule type" value="Genomic_DNA"/>
</dbReference>
<dbReference type="PANTHER" id="PTHR33870:SF32">
    <property type="match status" value="1"/>
</dbReference>
<keyword evidence="2" id="KW-0812">Transmembrane</keyword>
<dbReference type="PANTHER" id="PTHR33870">
    <property type="entry name" value="CARDIOMYOPATHY-ASSOCIATED PROTEIN"/>
    <property type="match status" value="1"/>
</dbReference>
<feature type="region of interest" description="Disordered" evidence="1">
    <location>
        <begin position="1354"/>
        <end position="1465"/>
    </location>
</feature>
<feature type="compositionally biased region" description="Acidic residues" evidence="1">
    <location>
        <begin position="254"/>
        <end position="264"/>
    </location>
</feature>
<feature type="compositionally biased region" description="Basic and acidic residues" evidence="1">
    <location>
        <begin position="271"/>
        <end position="294"/>
    </location>
</feature>
<feature type="compositionally biased region" description="Polar residues" evidence="1">
    <location>
        <begin position="1356"/>
        <end position="1368"/>
    </location>
</feature>
<dbReference type="Proteomes" id="UP000596661">
    <property type="component" value="Chromosome 7"/>
</dbReference>
<feature type="region of interest" description="Disordered" evidence="1">
    <location>
        <begin position="510"/>
        <end position="632"/>
    </location>
</feature>
<keyword evidence="2" id="KW-0472">Membrane</keyword>